<name>G0U3V9_TRYVY</name>
<feature type="compositionally biased region" description="Low complexity" evidence="1">
    <location>
        <begin position="65"/>
        <end position="74"/>
    </location>
</feature>
<evidence type="ECO:0000256" key="1">
    <source>
        <dbReference type="SAM" id="MobiDB-lite"/>
    </source>
</evidence>
<dbReference type="AlphaFoldDB" id="G0U3V9"/>
<accession>G0U3V9</accession>
<protein>
    <submittedName>
        <fullName evidence="2">Uncharacterized protein</fullName>
    </submittedName>
</protein>
<dbReference type="VEuPathDB" id="TriTrypDB:TvY486_0900220"/>
<dbReference type="EMBL" id="HE573025">
    <property type="protein sequence ID" value="CCC50199.1"/>
    <property type="molecule type" value="Genomic_DNA"/>
</dbReference>
<evidence type="ECO:0000313" key="2">
    <source>
        <dbReference type="EMBL" id="CCC50199.1"/>
    </source>
</evidence>
<organism evidence="2">
    <name type="scientific">Trypanosoma vivax (strain Y486)</name>
    <dbReference type="NCBI Taxonomy" id="1055687"/>
    <lineage>
        <taxon>Eukaryota</taxon>
        <taxon>Discoba</taxon>
        <taxon>Euglenozoa</taxon>
        <taxon>Kinetoplastea</taxon>
        <taxon>Metakinetoplastina</taxon>
        <taxon>Trypanosomatida</taxon>
        <taxon>Trypanosomatidae</taxon>
        <taxon>Trypanosoma</taxon>
        <taxon>Duttonella</taxon>
    </lineage>
</organism>
<feature type="region of interest" description="Disordered" evidence="1">
    <location>
        <begin position="61"/>
        <end position="83"/>
    </location>
</feature>
<reference evidence="2" key="1">
    <citation type="journal article" date="2012" name="Proc. Natl. Acad. Sci. U.S.A.">
        <title>Antigenic diversity is generated by distinct evolutionary mechanisms in African trypanosome species.</title>
        <authorList>
            <person name="Jackson A.P."/>
            <person name="Berry A."/>
            <person name="Aslett M."/>
            <person name="Allison H.C."/>
            <person name="Burton P."/>
            <person name="Vavrova-Anderson J."/>
            <person name="Brown R."/>
            <person name="Browne H."/>
            <person name="Corton N."/>
            <person name="Hauser H."/>
            <person name="Gamble J."/>
            <person name="Gilderthorp R."/>
            <person name="Marcello L."/>
            <person name="McQuillan J."/>
            <person name="Otto T.D."/>
            <person name="Quail M.A."/>
            <person name="Sanders M.J."/>
            <person name="van Tonder A."/>
            <person name="Ginger M.L."/>
            <person name="Field M.C."/>
            <person name="Barry J.D."/>
            <person name="Hertz-Fowler C."/>
            <person name="Berriman M."/>
        </authorList>
    </citation>
    <scope>NUCLEOTIDE SEQUENCE</scope>
    <source>
        <strain evidence="2">Y486</strain>
    </source>
</reference>
<sequence length="407" mass="45461">MITPFFPTHVYCCLQEGKSGRVSLKMLFRLRNSTIIFSNCAASGWSRCIHQPPLYSSRLEPKTESFPAPATSSPASPPPLHSSLPVKSRSNLYNTRGYDFIEGFQILGPAAALGRLRAAVSIYFLTAAVVSSCTVYWFTTRTYKLTLDPDPKSYLRCKTYSSDYLVLRNRLTGKKHVIDMNVDARSSTTALALSTSAADDVTINKVQSPFSERIVRVNRLLYSVQPYLQVTNSTVVVDLLSQLAPDRFEIKHRHTHAGPSFLSLHETYKTSGESTADSAAGGSMPNCLFFRSQLRPAVERNHSQKGTLPLYERTLESEVKQLIAERYKRAILSQANPCIQPSIAEELLRNGRLNGEGVVWNDVVGDLAEFEEVVRDRLRQRLGDRVVLLNFSITPLLLPSLDNNGRE</sequence>
<proteinExistence type="predicted"/>
<gene>
    <name evidence="2" type="ORF">TVY486_0900220</name>
</gene>